<dbReference type="InterPro" id="IPR001117">
    <property type="entry name" value="Cu-oxidase_2nd"/>
</dbReference>
<gene>
    <name evidence="2" type="ORF">PQ455_16115</name>
</gene>
<reference evidence="2 3" key="1">
    <citation type="submission" date="2023-02" db="EMBL/GenBank/DDBJ databases">
        <title>Genome sequence of Sphingomonas naphthae.</title>
        <authorList>
            <person name="Kim S."/>
            <person name="Heo J."/>
            <person name="Kwon S.-W."/>
        </authorList>
    </citation>
    <scope>NUCLEOTIDE SEQUENCE [LARGE SCALE GENOMIC DNA]</scope>
    <source>
        <strain evidence="2 3">KACC 18716</strain>
    </source>
</reference>
<dbReference type="SUPFAM" id="SSF49503">
    <property type="entry name" value="Cupredoxins"/>
    <property type="match status" value="1"/>
</dbReference>
<accession>A0ABY7TJN1</accession>
<organism evidence="2 3">
    <name type="scientific">Sphingomonas naphthae</name>
    <dbReference type="NCBI Taxonomy" id="1813468"/>
    <lineage>
        <taxon>Bacteria</taxon>
        <taxon>Pseudomonadati</taxon>
        <taxon>Pseudomonadota</taxon>
        <taxon>Alphaproteobacteria</taxon>
        <taxon>Sphingomonadales</taxon>
        <taxon>Sphingomonadaceae</taxon>
        <taxon>Sphingomonas</taxon>
    </lineage>
</organism>
<proteinExistence type="predicted"/>
<name>A0ABY7TJN1_9SPHN</name>
<evidence type="ECO:0000259" key="1">
    <source>
        <dbReference type="Pfam" id="PF00394"/>
    </source>
</evidence>
<feature type="domain" description="Plastocyanin-like" evidence="1">
    <location>
        <begin position="17"/>
        <end position="83"/>
    </location>
</feature>
<protein>
    <recommendedName>
        <fullName evidence="1">Plastocyanin-like domain-containing protein</fullName>
    </recommendedName>
</protein>
<dbReference type="Pfam" id="PF00394">
    <property type="entry name" value="Cu-oxidase"/>
    <property type="match status" value="1"/>
</dbReference>
<keyword evidence="3" id="KW-1185">Reference proteome</keyword>
<dbReference type="RefSeq" id="WP_273687132.1">
    <property type="nucleotide sequence ID" value="NZ_CP117411.1"/>
</dbReference>
<dbReference type="Gene3D" id="2.60.40.420">
    <property type="entry name" value="Cupredoxins - blue copper proteins"/>
    <property type="match status" value="1"/>
</dbReference>
<dbReference type="Proteomes" id="UP001220395">
    <property type="component" value="Chromosome"/>
</dbReference>
<dbReference type="InterPro" id="IPR008972">
    <property type="entry name" value="Cupredoxin"/>
</dbReference>
<sequence length="86" mass="9197">MDPTDISDVTGSTCTFLVKGDGPADNGMGLFEPGERVRLRFIDTAAMTMFNIRLPGLRLTVVAAGGRPVCPIEVDAFQIAIAEHTM</sequence>
<evidence type="ECO:0000313" key="3">
    <source>
        <dbReference type="Proteomes" id="UP001220395"/>
    </source>
</evidence>
<evidence type="ECO:0000313" key="2">
    <source>
        <dbReference type="EMBL" id="WCT73133.1"/>
    </source>
</evidence>
<dbReference type="EMBL" id="CP117411">
    <property type="protein sequence ID" value="WCT73133.1"/>
    <property type="molecule type" value="Genomic_DNA"/>
</dbReference>